<dbReference type="EMBL" id="CP080034">
    <property type="protein sequence ID" value="QYC11426.1"/>
    <property type="molecule type" value="Genomic_DNA"/>
</dbReference>
<name>A0ABX8TJM2_9CAUL</name>
<keyword evidence="2" id="KW-1185">Reference proteome</keyword>
<organism evidence="1 2">
    <name type="scientific">Brevundimonas nasdae</name>
    <dbReference type="NCBI Taxonomy" id="172043"/>
    <lineage>
        <taxon>Bacteria</taxon>
        <taxon>Pseudomonadati</taxon>
        <taxon>Pseudomonadota</taxon>
        <taxon>Alphaproteobacteria</taxon>
        <taxon>Caulobacterales</taxon>
        <taxon>Caulobacteraceae</taxon>
        <taxon>Brevundimonas</taxon>
    </lineage>
</organism>
<proteinExistence type="predicted"/>
<dbReference type="Proteomes" id="UP000824334">
    <property type="component" value="Chromosome"/>
</dbReference>
<dbReference type="RefSeq" id="WP_219354006.1">
    <property type="nucleotide sequence ID" value="NZ_CP080034.1"/>
</dbReference>
<accession>A0ABX8TJM2</accession>
<reference evidence="1 2" key="1">
    <citation type="submission" date="2021-07" db="EMBL/GenBank/DDBJ databases">
        <title>Isolation and characterization of bacteria from a gold mining with a capacity of golden bioaccumulation.</title>
        <authorList>
            <person name="Yang X.J."/>
        </authorList>
    </citation>
    <scope>NUCLEOTIDE SEQUENCE [LARGE SCALE GENOMIC DNA]</scope>
    <source>
        <strain evidence="1 2">Au29</strain>
    </source>
</reference>
<protein>
    <submittedName>
        <fullName evidence="1">Uncharacterized protein</fullName>
    </submittedName>
</protein>
<gene>
    <name evidence="1" type="ORF">KWG56_05460</name>
</gene>
<sequence length="56" mass="6416">MELSVEDTVLDRLWRELFDQPLPLIGAGPVVRSILKKEGVTDVEIDQAIKREKKLQ</sequence>
<evidence type="ECO:0000313" key="2">
    <source>
        <dbReference type="Proteomes" id="UP000824334"/>
    </source>
</evidence>
<dbReference type="GeneID" id="94374704"/>
<evidence type="ECO:0000313" key="1">
    <source>
        <dbReference type="EMBL" id="QYC11426.1"/>
    </source>
</evidence>